<dbReference type="InterPro" id="IPR017941">
    <property type="entry name" value="Rieske_2Fe-2S"/>
</dbReference>
<evidence type="ECO:0000256" key="6">
    <source>
        <dbReference type="ARBA" id="ARBA00023014"/>
    </source>
</evidence>
<evidence type="ECO:0000256" key="2">
    <source>
        <dbReference type="ARBA" id="ARBA00022714"/>
    </source>
</evidence>
<accession>A0A6J6M638</accession>
<keyword evidence="5" id="KW-0408">Iron</keyword>
<dbReference type="PROSITE" id="PS51296">
    <property type="entry name" value="RIESKE"/>
    <property type="match status" value="1"/>
</dbReference>
<dbReference type="SUPFAM" id="SSF50022">
    <property type="entry name" value="ISP domain"/>
    <property type="match status" value="1"/>
</dbReference>
<protein>
    <submittedName>
        <fullName evidence="8">Unannotated protein</fullName>
    </submittedName>
</protein>
<dbReference type="SUPFAM" id="SSF55961">
    <property type="entry name" value="Bet v1-like"/>
    <property type="match status" value="1"/>
</dbReference>
<dbReference type="GO" id="GO:0016491">
    <property type="term" value="F:oxidoreductase activity"/>
    <property type="evidence" value="ECO:0007669"/>
    <property type="project" value="UniProtKB-KW"/>
</dbReference>
<feature type="domain" description="Rieske" evidence="7">
    <location>
        <begin position="53"/>
        <end position="163"/>
    </location>
</feature>
<dbReference type="GO" id="GO:0005506">
    <property type="term" value="F:iron ion binding"/>
    <property type="evidence" value="ECO:0007669"/>
    <property type="project" value="InterPro"/>
</dbReference>
<dbReference type="GO" id="GO:0051537">
    <property type="term" value="F:2 iron, 2 sulfur cluster binding"/>
    <property type="evidence" value="ECO:0007669"/>
    <property type="project" value="UniProtKB-KW"/>
</dbReference>
<dbReference type="InterPro" id="IPR015879">
    <property type="entry name" value="Ring_hydroxy_dOase_asu_C_dom"/>
</dbReference>
<dbReference type="PANTHER" id="PTHR43756">
    <property type="entry name" value="CHOLINE MONOOXYGENASE, CHLOROPLASTIC"/>
    <property type="match status" value="1"/>
</dbReference>
<evidence type="ECO:0000256" key="3">
    <source>
        <dbReference type="ARBA" id="ARBA00022723"/>
    </source>
</evidence>
<evidence type="ECO:0000259" key="7">
    <source>
        <dbReference type="PROSITE" id="PS51296"/>
    </source>
</evidence>
<gene>
    <name evidence="8" type="ORF">UFOPK2282_00919</name>
</gene>
<sequence length="477" mass="53661">MTIADSTQAGNPGEHIRATVPFAIQNLERIPTKRYYDPEFFEWEKKHLWTRTWQMACRLEEIPNIGDFMEYTIIDKSVIVVRESETEVKAFQNVCPHRGNTLVRGTGNAKSGFVCGFHGWCWNTKGENTFVYQPHLFSEANIDPNNIRLRDVKSEVWGGNVFINFDANAASLKERLDPFYTNVGAYNIEHQRTVWWYAVEVPSNWKVGVEAFMEGYHVLQTHPQLMPKNARPATQQFAATQGGGSSLAARLAGADSAAVAKATNDFLITIGHGMDSWILEKDLTIAAGMQADLPENVEEAIPEYRRQLNDAIVEWNRAQGMPIADLNALEAAGNRPTVNPSFPNFFTLPYFGNSTSYRFRPLTPDTVIFEMRSMTLFPEGEAPECPKEPTWVDLDDPRWPAIPVQDFGNIPNIQIGVKAPALEHTSISRQIEGRISSFHQLIDGYLAGVDEETLTRAHRFASGPIDVPIVDIWTEES</sequence>
<organism evidence="8">
    <name type="scientific">freshwater metagenome</name>
    <dbReference type="NCBI Taxonomy" id="449393"/>
    <lineage>
        <taxon>unclassified sequences</taxon>
        <taxon>metagenomes</taxon>
        <taxon>ecological metagenomes</taxon>
    </lineage>
</organism>
<evidence type="ECO:0000256" key="1">
    <source>
        <dbReference type="ARBA" id="ARBA00001962"/>
    </source>
</evidence>
<dbReference type="Gene3D" id="3.90.380.10">
    <property type="entry name" value="Naphthalene 1,2-dioxygenase Alpha Subunit, Chain A, domain 1"/>
    <property type="match status" value="1"/>
</dbReference>
<reference evidence="8" key="1">
    <citation type="submission" date="2020-05" db="EMBL/GenBank/DDBJ databases">
        <authorList>
            <person name="Chiriac C."/>
            <person name="Salcher M."/>
            <person name="Ghai R."/>
            <person name="Kavagutti S V."/>
        </authorList>
    </citation>
    <scope>NUCLEOTIDE SEQUENCE</scope>
</reference>
<evidence type="ECO:0000313" key="8">
    <source>
        <dbReference type="EMBL" id="CAB4667933.1"/>
    </source>
</evidence>
<name>A0A6J6M638_9ZZZZ</name>
<dbReference type="InterPro" id="IPR001663">
    <property type="entry name" value="Rng_hydr_dOase-A"/>
</dbReference>
<dbReference type="PANTHER" id="PTHR43756:SF5">
    <property type="entry name" value="CHOLINE MONOOXYGENASE, CHLOROPLASTIC"/>
    <property type="match status" value="1"/>
</dbReference>
<dbReference type="Pfam" id="PF00848">
    <property type="entry name" value="Ring_hydroxyl_A"/>
    <property type="match status" value="1"/>
</dbReference>
<comment type="cofactor">
    <cofactor evidence="1">
        <name>Fe cation</name>
        <dbReference type="ChEBI" id="CHEBI:24875"/>
    </cofactor>
</comment>
<evidence type="ECO:0000256" key="4">
    <source>
        <dbReference type="ARBA" id="ARBA00023002"/>
    </source>
</evidence>
<dbReference type="Gene3D" id="2.102.10.10">
    <property type="entry name" value="Rieske [2Fe-2S] iron-sulphur domain"/>
    <property type="match status" value="1"/>
</dbReference>
<proteinExistence type="predicted"/>
<dbReference type="AlphaFoldDB" id="A0A6J6M638"/>
<dbReference type="PRINTS" id="PR00090">
    <property type="entry name" value="RNGDIOXGNASE"/>
</dbReference>
<dbReference type="EMBL" id="CAEZWR010000101">
    <property type="protein sequence ID" value="CAB4667933.1"/>
    <property type="molecule type" value="Genomic_DNA"/>
</dbReference>
<keyword evidence="3" id="KW-0479">Metal-binding</keyword>
<dbReference type="InterPro" id="IPR036922">
    <property type="entry name" value="Rieske_2Fe-2S_sf"/>
</dbReference>
<keyword evidence="2" id="KW-0001">2Fe-2S</keyword>
<dbReference type="CDD" id="cd03469">
    <property type="entry name" value="Rieske_RO_Alpha_N"/>
    <property type="match status" value="1"/>
</dbReference>
<keyword evidence="6" id="KW-0411">Iron-sulfur</keyword>
<evidence type="ECO:0000256" key="5">
    <source>
        <dbReference type="ARBA" id="ARBA00023004"/>
    </source>
</evidence>
<dbReference type="Pfam" id="PF00355">
    <property type="entry name" value="Rieske"/>
    <property type="match status" value="1"/>
</dbReference>
<keyword evidence="4" id="KW-0560">Oxidoreductase</keyword>